<dbReference type="EnsemblPlants" id="ORUFI10G18710.1">
    <property type="protein sequence ID" value="ORUFI10G18710.1"/>
    <property type="gene ID" value="ORUFI10G18710"/>
</dbReference>
<reference evidence="3" key="1">
    <citation type="submission" date="2013-06" db="EMBL/GenBank/DDBJ databases">
        <authorList>
            <person name="Zhao Q."/>
        </authorList>
    </citation>
    <scope>NUCLEOTIDE SEQUENCE</scope>
    <source>
        <strain evidence="3">cv. W1943</strain>
    </source>
</reference>
<organism evidence="2 3">
    <name type="scientific">Oryza rufipogon</name>
    <name type="common">Brownbeard rice</name>
    <name type="synonym">Asian wild rice</name>
    <dbReference type="NCBI Taxonomy" id="4529"/>
    <lineage>
        <taxon>Eukaryota</taxon>
        <taxon>Viridiplantae</taxon>
        <taxon>Streptophyta</taxon>
        <taxon>Embryophyta</taxon>
        <taxon>Tracheophyta</taxon>
        <taxon>Spermatophyta</taxon>
        <taxon>Magnoliopsida</taxon>
        <taxon>Liliopsida</taxon>
        <taxon>Poales</taxon>
        <taxon>Poaceae</taxon>
        <taxon>BOP clade</taxon>
        <taxon>Oryzoideae</taxon>
        <taxon>Oryzeae</taxon>
        <taxon>Oryzinae</taxon>
        <taxon>Oryza</taxon>
    </lineage>
</organism>
<feature type="region of interest" description="Disordered" evidence="1">
    <location>
        <begin position="156"/>
        <end position="186"/>
    </location>
</feature>
<dbReference type="Proteomes" id="UP000008022">
    <property type="component" value="Unassembled WGS sequence"/>
</dbReference>
<evidence type="ECO:0000313" key="3">
    <source>
        <dbReference type="Proteomes" id="UP000008022"/>
    </source>
</evidence>
<evidence type="ECO:0000313" key="2">
    <source>
        <dbReference type="EnsemblPlants" id="ORUFI10G18710.1"/>
    </source>
</evidence>
<proteinExistence type="predicted"/>
<feature type="compositionally biased region" description="Basic and acidic residues" evidence="1">
    <location>
        <begin position="25"/>
        <end position="38"/>
    </location>
</feature>
<keyword evidence="3" id="KW-1185">Reference proteome</keyword>
<feature type="region of interest" description="Disordered" evidence="1">
    <location>
        <begin position="1"/>
        <end position="47"/>
    </location>
</feature>
<dbReference type="HOGENOM" id="CLU_1211479_0_0_1"/>
<feature type="compositionally biased region" description="Gly residues" evidence="1">
    <location>
        <begin position="1"/>
        <end position="10"/>
    </location>
</feature>
<dbReference type="Gramene" id="ORUFI10G18710.1">
    <property type="protein sequence ID" value="ORUFI10G18710.1"/>
    <property type="gene ID" value="ORUFI10G18710"/>
</dbReference>
<accession>A0A0E0R232</accession>
<evidence type="ECO:0000256" key="1">
    <source>
        <dbReference type="SAM" id="MobiDB-lite"/>
    </source>
</evidence>
<feature type="region of interest" description="Disordered" evidence="1">
    <location>
        <begin position="62"/>
        <end position="81"/>
    </location>
</feature>
<sequence length="229" mass="24323">MARGSRGGEGASRARWHEGMCAAEDTERTKEEVEERENAATLAATEPPALAANFSSLREAAAGTAGGKSKRKKGAVSRRTWSGRGHVSEEEELQSLLRIMARSTLERSRPVCRRALGRASYCSLSTAATAHLTVDAAAAAHLIALDTEWGRGAVAGSVLPSPPTHSVARRPRSTPRGTKTRSTLPRVRHVSETAIQNHQGSQIAPVLQVRGVKISGIAVEGYDLDSVVS</sequence>
<dbReference type="AlphaFoldDB" id="A0A0E0R232"/>
<reference evidence="2" key="2">
    <citation type="submission" date="2015-06" db="UniProtKB">
        <authorList>
            <consortium name="EnsemblPlants"/>
        </authorList>
    </citation>
    <scope>IDENTIFICATION</scope>
</reference>
<protein>
    <submittedName>
        <fullName evidence="2">Uncharacterized protein</fullName>
    </submittedName>
</protein>
<name>A0A0E0R232_ORYRU</name>